<keyword evidence="3" id="KW-0813">Transport</keyword>
<protein>
    <submittedName>
        <fullName evidence="9">Uncharacterized protein</fullName>
    </submittedName>
</protein>
<evidence type="ECO:0000256" key="3">
    <source>
        <dbReference type="ARBA" id="ARBA00022448"/>
    </source>
</evidence>
<dbReference type="InterPro" id="IPR004686">
    <property type="entry name" value="Mtc"/>
</dbReference>
<dbReference type="EMBL" id="JABANM010014804">
    <property type="protein sequence ID" value="KAF4732098.1"/>
    <property type="molecule type" value="Genomic_DNA"/>
</dbReference>
<feature type="non-terminal residue" evidence="9">
    <location>
        <position position="1"/>
    </location>
</feature>
<sequence>MRSYLSVSVSSVIRFFMPSSSVAAEPSTPPFSLTGDRYDQSTYWGRFRRMLDQCDPTTLLH</sequence>
<name>A0A7J6SGS5_PEROL</name>
<gene>
    <name evidence="9" type="ORF">FOZ62_018548</name>
</gene>
<dbReference type="Pfam" id="PF03820">
    <property type="entry name" value="SFXNs"/>
    <property type="match status" value="1"/>
</dbReference>
<keyword evidence="6" id="KW-1133">Transmembrane helix</keyword>
<evidence type="ECO:0000256" key="2">
    <source>
        <dbReference type="ARBA" id="ARBA00005974"/>
    </source>
</evidence>
<evidence type="ECO:0000256" key="5">
    <source>
        <dbReference type="ARBA" id="ARBA00022970"/>
    </source>
</evidence>
<evidence type="ECO:0000256" key="4">
    <source>
        <dbReference type="ARBA" id="ARBA00022692"/>
    </source>
</evidence>
<keyword evidence="7" id="KW-0496">Mitochondrion</keyword>
<dbReference type="GO" id="GO:0015075">
    <property type="term" value="F:monoatomic ion transmembrane transporter activity"/>
    <property type="evidence" value="ECO:0007669"/>
    <property type="project" value="InterPro"/>
</dbReference>
<proteinExistence type="inferred from homology"/>
<evidence type="ECO:0000313" key="10">
    <source>
        <dbReference type="Proteomes" id="UP000574390"/>
    </source>
</evidence>
<comment type="caution">
    <text evidence="9">The sequence shown here is derived from an EMBL/GenBank/DDBJ whole genome shotgun (WGS) entry which is preliminary data.</text>
</comment>
<dbReference type="Proteomes" id="UP000574390">
    <property type="component" value="Unassembled WGS sequence"/>
</dbReference>
<dbReference type="GO" id="GO:0031966">
    <property type="term" value="C:mitochondrial membrane"/>
    <property type="evidence" value="ECO:0007669"/>
    <property type="project" value="UniProtKB-SubCell"/>
</dbReference>
<keyword evidence="4" id="KW-0812">Transmembrane</keyword>
<keyword evidence="5" id="KW-0029">Amino-acid transport</keyword>
<evidence type="ECO:0000256" key="6">
    <source>
        <dbReference type="ARBA" id="ARBA00022989"/>
    </source>
</evidence>
<evidence type="ECO:0000256" key="7">
    <source>
        <dbReference type="ARBA" id="ARBA00023128"/>
    </source>
</evidence>
<evidence type="ECO:0000256" key="1">
    <source>
        <dbReference type="ARBA" id="ARBA00004225"/>
    </source>
</evidence>
<organism evidence="9 10">
    <name type="scientific">Perkinsus olseni</name>
    <name type="common">Perkinsus atlanticus</name>
    <dbReference type="NCBI Taxonomy" id="32597"/>
    <lineage>
        <taxon>Eukaryota</taxon>
        <taxon>Sar</taxon>
        <taxon>Alveolata</taxon>
        <taxon>Perkinsozoa</taxon>
        <taxon>Perkinsea</taxon>
        <taxon>Perkinsida</taxon>
        <taxon>Perkinsidae</taxon>
        <taxon>Perkinsus</taxon>
    </lineage>
</organism>
<keyword evidence="8" id="KW-0472">Membrane</keyword>
<dbReference type="GO" id="GO:0006865">
    <property type="term" value="P:amino acid transport"/>
    <property type="evidence" value="ECO:0007669"/>
    <property type="project" value="UniProtKB-KW"/>
</dbReference>
<evidence type="ECO:0000313" key="9">
    <source>
        <dbReference type="EMBL" id="KAF4732098.1"/>
    </source>
</evidence>
<accession>A0A7J6SGS5</accession>
<reference evidence="9 10" key="1">
    <citation type="submission" date="2020-04" db="EMBL/GenBank/DDBJ databases">
        <title>Perkinsus olseni comparative genomics.</title>
        <authorList>
            <person name="Bogema D.R."/>
        </authorList>
    </citation>
    <scope>NUCLEOTIDE SEQUENCE [LARGE SCALE GENOMIC DNA]</scope>
    <source>
        <strain evidence="9">ATCC PRA-205</strain>
    </source>
</reference>
<evidence type="ECO:0000256" key="8">
    <source>
        <dbReference type="ARBA" id="ARBA00023136"/>
    </source>
</evidence>
<comment type="subcellular location">
    <subcellularLocation>
        <location evidence="1">Mitochondrion membrane</location>
        <topology evidence="1">Multi-pass membrane protein</topology>
    </subcellularLocation>
</comment>
<dbReference type="AlphaFoldDB" id="A0A7J6SGS5"/>
<comment type="similarity">
    <text evidence="2">Belongs to the sideroflexin family.</text>
</comment>